<dbReference type="EC" id="1.5.1.36" evidence="4"/>
<proteinExistence type="inferred from homology"/>
<reference evidence="4 5" key="1">
    <citation type="submission" date="2018-06" db="EMBL/GenBank/DDBJ databases">
        <authorList>
            <consortium name="Pathogen Informatics"/>
            <person name="Doyle S."/>
        </authorList>
    </citation>
    <scope>NUCLEOTIDE SEQUENCE [LARGE SCALE GENOMIC DNA]</scope>
    <source>
        <strain evidence="4 5">NCTC10821</strain>
    </source>
</reference>
<dbReference type="SMART" id="SM00903">
    <property type="entry name" value="Flavin_Reduct"/>
    <property type="match status" value="1"/>
</dbReference>
<dbReference type="PANTHER" id="PTHR30466:SF11">
    <property type="entry name" value="FLAVIN-DEPENDENT MONOOXYGENASE, REDUCTASE SUBUNIT HSAB"/>
    <property type="match status" value="1"/>
</dbReference>
<keyword evidence="2 4" id="KW-0560">Oxidoreductase</keyword>
<gene>
    <name evidence="4" type="primary">hsaB_1</name>
    <name evidence="4" type="ORF">NCTC10821_01775</name>
</gene>
<dbReference type="GO" id="GO:0010181">
    <property type="term" value="F:FMN binding"/>
    <property type="evidence" value="ECO:0007669"/>
    <property type="project" value="InterPro"/>
</dbReference>
<dbReference type="GO" id="GO:0042602">
    <property type="term" value="F:riboflavin reductase (NADPH) activity"/>
    <property type="evidence" value="ECO:0007669"/>
    <property type="project" value="TreeGrafter"/>
</dbReference>
<dbReference type="SUPFAM" id="SSF50475">
    <property type="entry name" value="FMN-binding split barrel"/>
    <property type="match status" value="1"/>
</dbReference>
<dbReference type="EMBL" id="UGQT01000001">
    <property type="protein sequence ID" value="STZ58264.1"/>
    <property type="molecule type" value="Genomic_DNA"/>
</dbReference>
<evidence type="ECO:0000313" key="5">
    <source>
        <dbReference type="Proteomes" id="UP000254978"/>
    </source>
</evidence>
<dbReference type="Pfam" id="PF01613">
    <property type="entry name" value="Flavin_Reduct"/>
    <property type="match status" value="1"/>
</dbReference>
<dbReference type="Gene3D" id="2.30.110.10">
    <property type="entry name" value="Electron Transport, Fmn-binding Protein, Chain A"/>
    <property type="match status" value="1"/>
</dbReference>
<evidence type="ECO:0000259" key="3">
    <source>
        <dbReference type="SMART" id="SM00903"/>
    </source>
</evidence>
<dbReference type="InterPro" id="IPR050268">
    <property type="entry name" value="NADH-dep_flavin_reductase"/>
</dbReference>
<dbReference type="Proteomes" id="UP000254978">
    <property type="component" value="Unassembled WGS sequence"/>
</dbReference>
<feature type="domain" description="Flavin reductase like" evidence="3">
    <location>
        <begin position="33"/>
        <end position="179"/>
    </location>
</feature>
<dbReference type="GO" id="GO:0036382">
    <property type="term" value="F:flavin reductase (NADH) activity"/>
    <property type="evidence" value="ECO:0007669"/>
    <property type="project" value="UniProtKB-EC"/>
</dbReference>
<organism evidence="4 5">
    <name type="scientific">Mycolicibacterium tokaiense</name>
    <dbReference type="NCBI Taxonomy" id="39695"/>
    <lineage>
        <taxon>Bacteria</taxon>
        <taxon>Bacillati</taxon>
        <taxon>Actinomycetota</taxon>
        <taxon>Actinomycetes</taxon>
        <taxon>Mycobacteriales</taxon>
        <taxon>Mycobacteriaceae</taxon>
        <taxon>Mycolicibacterium</taxon>
    </lineage>
</organism>
<comment type="similarity">
    <text evidence="1">Belongs to the non-flavoprotein flavin reductase family.</text>
</comment>
<evidence type="ECO:0000256" key="2">
    <source>
        <dbReference type="ARBA" id="ARBA00023002"/>
    </source>
</evidence>
<accession>A0A378TCS6</accession>
<name>A0A378TCS6_9MYCO</name>
<evidence type="ECO:0000313" key="4">
    <source>
        <dbReference type="EMBL" id="STZ58264.1"/>
    </source>
</evidence>
<dbReference type="InterPro" id="IPR012349">
    <property type="entry name" value="Split_barrel_FMN-bd"/>
</dbReference>
<sequence length="190" mass="20994">MFTYFNRCSNLRLETVKPMTTTTRDVAAFKRAVGHFPTGLTIVTAHHGATPVGMTLQSFMSLSLDPMLIALAVARTSTTWPLIEPTGSFAVNILAGHHHSLARRFAVRSENRFESVEYTTSRAGNPVFTDSVAWLDCRTHRIVDGGDHWIVMADVIEIGGAPDDTAEPALVFFRSRFHRTTTPHPEEGTP</sequence>
<dbReference type="AlphaFoldDB" id="A0A378TCS6"/>
<dbReference type="PANTHER" id="PTHR30466">
    <property type="entry name" value="FLAVIN REDUCTASE"/>
    <property type="match status" value="1"/>
</dbReference>
<dbReference type="InterPro" id="IPR002563">
    <property type="entry name" value="Flavin_Rdtase-like_dom"/>
</dbReference>
<protein>
    <submittedName>
        <fullName evidence="4">Oxidase</fullName>
        <ecNumber evidence="4">1.5.1.36</ecNumber>
    </submittedName>
</protein>
<evidence type="ECO:0000256" key="1">
    <source>
        <dbReference type="ARBA" id="ARBA00008898"/>
    </source>
</evidence>
<keyword evidence="5" id="KW-1185">Reference proteome</keyword>